<gene>
    <name evidence="1" type="ORF">ETH65_27640</name>
</gene>
<reference evidence="1" key="1">
    <citation type="submission" date="2019-01" db="EMBL/GenBank/DDBJ databases">
        <authorList>
            <person name="Lista F."/>
            <person name="Anselmo A."/>
        </authorList>
    </citation>
    <scope>NUCLEOTIDE SEQUENCE</scope>
    <source>
        <strain evidence="1">5R</strain>
    </source>
</reference>
<organism evidence="1">
    <name type="scientific">Klebsiella pneumoniae</name>
    <dbReference type="NCBI Taxonomy" id="573"/>
    <lineage>
        <taxon>Bacteria</taxon>
        <taxon>Pseudomonadati</taxon>
        <taxon>Pseudomonadota</taxon>
        <taxon>Gammaproteobacteria</taxon>
        <taxon>Enterobacterales</taxon>
        <taxon>Enterobacteriaceae</taxon>
        <taxon>Klebsiella/Raoultella group</taxon>
        <taxon>Klebsiella</taxon>
        <taxon>Klebsiella pneumoniae complex</taxon>
    </lineage>
</organism>
<dbReference type="EMBL" id="SDDQ01000111">
    <property type="protein sequence ID" value="TCZ42427.1"/>
    <property type="molecule type" value="Genomic_DNA"/>
</dbReference>
<comment type="caution">
    <text evidence="1">The sequence shown here is derived from an EMBL/GenBank/DDBJ whole genome shotgun (WGS) entry which is preliminary data.</text>
</comment>
<accession>A0A483ZCY3</accession>
<proteinExistence type="predicted"/>
<dbReference type="AlphaFoldDB" id="A0A483ZCY3"/>
<evidence type="ECO:0000313" key="1">
    <source>
        <dbReference type="EMBL" id="TCZ42427.1"/>
    </source>
</evidence>
<name>A0A483ZCY3_KLEPN</name>
<protein>
    <submittedName>
        <fullName evidence="1">Uncharacterized protein</fullName>
    </submittedName>
</protein>
<sequence length="75" mass="9150">MNRLMWNAFYRSHALPKIDSFFKSQVTLSLKWSYTIRNRDFHRNCMNYKVKTEVPVYLCNTQRITTTCNHMKIKE</sequence>